<dbReference type="InterPro" id="IPR021109">
    <property type="entry name" value="Peptidase_aspartic_dom_sf"/>
</dbReference>
<proteinExistence type="predicted"/>
<organism evidence="2 3">
    <name type="scientific">Holothuria leucospilota</name>
    <name type="common">Black long sea cucumber</name>
    <name type="synonym">Mertensiothuria leucospilota</name>
    <dbReference type="NCBI Taxonomy" id="206669"/>
    <lineage>
        <taxon>Eukaryota</taxon>
        <taxon>Metazoa</taxon>
        <taxon>Echinodermata</taxon>
        <taxon>Eleutherozoa</taxon>
        <taxon>Echinozoa</taxon>
        <taxon>Holothuroidea</taxon>
        <taxon>Aspidochirotacea</taxon>
        <taxon>Aspidochirotida</taxon>
        <taxon>Holothuriidae</taxon>
        <taxon>Holothuria</taxon>
    </lineage>
</organism>
<feature type="compositionally biased region" description="Polar residues" evidence="1">
    <location>
        <begin position="12"/>
        <end position="28"/>
    </location>
</feature>
<dbReference type="Gene3D" id="2.40.70.10">
    <property type="entry name" value="Acid Proteases"/>
    <property type="match status" value="1"/>
</dbReference>
<name>A0A9Q1HKQ5_HOLLE</name>
<evidence type="ECO:0000256" key="1">
    <source>
        <dbReference type="SAM" id="MobiDB-lite"/>
    </source>
</evidence>
<protein>
    <recommendedName>
        <fullName evidence="4">Peptidase A2 domain-containing protein</fullName>
    </recommendedName>
</protein>
<dbReference type="OrthoDB" id="5978043at2759"/>
<feature type="compositionally biased region" description="Basic residues" evidence="1">
    <location>
        <begin position="1"/>
        <end position="11"/>
    </location>
</feature>
<dbReference type="SUPFAM" id="SSF50630">
    <property type="entry name" value="Acid proteases"/>
    <property type="match status" value="1"/>
</dbReference>
<dbReference type="AlphaFoldDB" id="A0A9Q1HKQ5"/>
<comment type="caution">
    <text evidence="2">The sequence shown here is derived from an EMBL/GenBank/DDBJ whole genome shotgun (WGS) entry which is preliminary data.</text>
</comment>
<gene>
    <name evidence="2" type="ORF">HOLleu_01234</name>
</gene>
<evidence type="ECO:0008006" key="4">
    <source>
        <dbReference type="Google" id="ProtNLM"/>
    </source>
</evidence>
<sequence length="177" mass="19489">MAKVCRSKPKSSNRPTNFVDTDTDNYTSAGPVEDPQDSVGLYKVTSKGRNPFNVTVTIDGKPLQMEVDTGASMTIIPEEVYQWQFGHVPLQSTSLLLVNLLRGKVDGDVMGEGSVTVQYCQQKASLPLIVAKVKGQPPVPGKNWLEVLILDWNSIFKMSSSQIQNANSVLDKILREH</sequence>
<feature type="region of interest" description="Disordered" evidence="1">
    <location>
        <begin position="1"/>
        <end position="34"/>
    </location>
</feature>
<keyword evidence="3" id="KW-1185">Reference proteome</keyword>
<dbReference type="EMBL" id="JAIZAY010000001">
    <property type="protein sequence ID" value="KAJ8048781.1"/>
    <property type="molecule type" value="Genomic_DNA"/>
</dbReference>
<evidence type="ECO:0000313" key="3">
    <source>
        <dbReference type="Proteomes" id="UP001152320"/>
    </source>
</evidence>
<reference evidence="2" key="1">
    <citation type="submission" date="2021-10" db="EMBL/GenBank/DDBJ databases">
        <title>Tropical sea cucumber genome reveals ecological adaptation and Cuvierian tubules defense mechanism.</title>
        <authorList>
            <person name="Chen T."/>
        </authorList>
    </citation>
    <scope>NUCLEOTIDE SEQUENCE</scope>
    <source>
        <strain evidence="2">Nanhai2018</strain>
        <tissue evidence="2">Muscle</tissue>
    </source>
</reference>
<evidence type="ECO:0000313" key="2">
    <source>
        <dbReference type="EMBL" id="KAJ8048781.1"/>
    </source>
</evidence>
<accession>A0A9Q1HKQ5</accession>
<dbReference type="Pfam" id="PF13975">
    <property type="entry name" value="gag-asp_proteas"/>
    <property type="match status" value="1"/>
</dbReference>
<dbReference type="Proteomes" id="UP001152320">
    <property type="component" value="Chromosome 1"/>
</dbReference>